<dbReference type="EMBL" id="CAJRAY010000024">
    <property type="protein sequence ID" value="CAG5081659.1"/>
    <property type="molecule type" value="Genomic_DNA"/>
</dbReference>
<dbReference type="Pfam" id="PF03816">
    <property type="entry name" value="LytR_cpsA_psr"/>
    <property type="match status" value="1"/>
</dbReference>
<organism evidence="5 6">
    <name type="scientific">Thermobacillus xylanilyticus</name>
    <dbReference type="NCBI Taxonomy" id="76633"/>
    <lineage>
        <taxon>Bacteria</taxon>
        <taxon>Bacillati</taxon>
        <taxon>Bacillota</taxon>
        <taxon>Bacilli</taxon>
        <taxon>Bacillales</taxon>
        <taxon>Paenibacillaceae</taxon>
        <taxon>Thermobacillus</taxon>
    </lineage>
</organism>
<dbReference type="Proteomes" id="UP000681526">
    <property type="component" value="Unassembled WGS sequence"/>
</dbReference>
<feature type="transmembrane region" description="Helical" evidence="3">
    <location>
        <begin position="12"/>
        <end position="33"/>
    </location>
</feature>
<evidence type="ECO:0000256" key="1">
    <source>
        <dbReference type="ARBA" id="ARBA00006068"/>
    </source>
</evidence>
<dbReference type="NCBIfam" id="TIGR00350">
    <property type="entry name" value="lytR_cpsA_psr"/>
    <property type="match status" value="1"/>
</dbReference>
<name>A0ABN7RTU6_THEXY</name>
<comment type="caution">
    <text evidence="5">The sequence shown here is derived from an EMBL/GenBank/DDBJ whole genome shotgun (WGS) entry which is preliminary data.</text>
</comment>
<sequence>MKPRSTRKKNKWLRRTLYGLLSVAVIVIGYAAYQAYTIYNALDNFQKDESESRFQSVVDKTVEAPPEWEGKERVNILLLGGDARGLAEGEVARSDSMIVVSIDPVTKRAHLLSVLRDTYIDIPGHGKGRANTAITLGGPNLAMETIGDLLGLDIHYYAYADFEGFKALVDAIGGVYFEVEKDMNYVDNADKNRYDIHLKKGYQLLDGDKALQYVRFRHDAMSDFTRTERQREFLKAVAKKLQSTWNVVRMGQILESVQPYIETNMQVSDMLKLGQLGLKIHVAGSAQVPPMELLKDEKVGGASVLAVRDTEALKAYVQEVLASDETAADTEGDADESSGKPSGPVTSKPAEAAEPAA</sequence>
<proteinExistence type="inferred from homology"/>
<evidence type="ECO:0000256" key="3">
    <source>
        <dbReference type="SAM" id="Phobius"/>
    </source>
</evidence>
<evidence type="ECO:0000313" key="6">
    <source>
        <dbReference type="Proteomes" id="UP000681526"/>
    </source>
</evidence>
<dbReference type="PANTHER" id="PTHR33392">
    <property type="entry name" value="POLYISOPRENYL-TEICHOIC ACID--PEPTIDOGLYCAN TEICHOIC ACID TRANSFERASE TAGU"/>
    <property type="match status" value="1"/>
</dbReference>
<evidence type="ECO:0000256" key="2">
    <source>
        <dbReference type="SAM" id="MobiDB-lite"/>
    </source>
</evidence>
<keyword evidence="3" id="KW-1133">Transmembrane helix</keyword>
<keyword evidence="3" id="KW-0812">Transmembrane</keyword>
<feature type="region of interest" description="Disordered" evidence="2">
    <location>
        <begin position="324"/>
        <end position="357"/>
    </location>
</feature>
<dbReference type="PANTHER" id="PTHR33392:SF6">
    <property type="entry name" value="POLYISOPRENYL-TEICHOIC ACID--PEPTIDOGLYCAN TEICHOIC ACID TRANSFERASE TAGU"/>
    <property type="match status" value="1"/>
</dbReference>
<evidence type="ECO:0000259" key="4">
    <source>
        <dbReference type="Pfam" id="PF03816"/>
    </source>
</evidence>
<dbReference type="RefSeq" id="WP_213483752.1">
    <property type="nucleotide sequence ID" value="NZ_CAJRAY010000024.1"/>
</dbReference>
<keyword evidence="3" id="KW-0472">Membrane</keyword>
<reference evidence="5 6" key="1">
    <citation type="submission" date="2021-04" db="EMBL/GenBank/DDBJ databases">
        <authorList>
            <person name="Rakotoarivonina H."/>
        </authorList>
    </citation>
    <scope>NUCLEOTIDE SEQUENCE [LARGE SCALE GENOMIC DNA]</scope>
    <source>
        <strain evidence="5 6">XE</strain>
    </source>
</reference>
<evidence type="ECO:0000313" key="5">
    <source>
        <dbReference type="EMBL" id="CAG5081659.1"/>
    </source>
</evidence>
<dbReference type="InterPro" id="IPR050922">
    <property type="entry name" value="LytR/CpsA/Psr_CW_biosynth"/>
</dbReference>
<dbReference type="InterPro" id="IPR004474">
    <property type="entry name" value="LytR_CpsA_psr"/>
</dbReference>
<feature type="compositionally biased region" description="Acidic residues" evidence="2">
    <location>
        <begin position="326"/>
        <end position="336"/>
    </location>
</feature>
<gene>
    <name evidence="5" type="primary">ltxxe 1193-ytR2</name>
    <name evidence="5" type="ORF">TXXE_05290</name>
</gene>
<comment type="similarity">
    <text evidence="1">Belongs to the LytR/CpsA/Psr (LCP) family.</text>
</comment>
<accession>A0ABN7RTU6</accession>
<protein>
    <submittedName>
        <fullName evidence="5">Transcriptional regulator LytR</fullName>
    </submittedName>
</protein>
<keyword evidence="6" id="KW-1185">Reference proteome</keyword>
<feature type="domain" description="Cell envelope-related transcriptional attenuator" evidence="4">
    <location>
        <begin position="93"/>
        <end position="242"/>
    </location>
</feature>
<dbReference type="Gene3D" id="3.40.630.190">
    <property type="entry name" value="LCP protein"/>
    <property type="match status" value="1"/>
</dbReference>